<comment type="caution">
    <text evidence="3">The sequence shown here is derived from an EMBL/GenBank/DDBJ whole genome shotgun (WGS) entry which is preliminary data.</text>
</comment>
<accession>A0A7J6HWK7</accession>
<protein>
    <recommendedName>
        <fullName evidence="2">CCHC-type domain-containing protein</fullName>
    </recommendedName>
</protein>
<dbReference type="Proteomes" id="UP000583929">
    <property type="component" value="Unassembled WGS sequence"/>
</dbReference>
<keyword evidence="1" id="KW-0479">Metal-binding</keyword>
<dbReference type="GO" id="GO:0003676">
    <property type="term" value="F:nucleic acid binding"/>
    <property type="evidence" value="ECO:0007669"/>
    <property type="project" value="InterPro"/>
</dbReference>
<evidence type="ECO:0000313" key="3">
    <source>
        <dbReference type="EMBL" id="KAF4398780.1"/>
    </source>
</evidence>
<dbReference type="EMBL" id="JAATIQ010000023">
    <property type="protein sequence ID" value="KAF4398780.1"/>
    <property type="molecule type" value="Genomic_DNA"/>
</dbReference>
<keyword evidence="1" id="KW-0862">Zinc</keyword>
<dbReference type="PROSITE" id="PS50158">
    <property type="entry name" value="ZF_CCHC"/>
    <property type="match status" value="1"/>
</dbReference>
<dbReference type="InterPro" id="IPR001878">
    <property type="entry name" value="Znf_CCHC"/>
</dbReference>
<organism evidence="3 4">
    <name type="scientific">Cannabis sativa</name>
    <name type="common">Hemp</name>
    <name type="synonym">Marijuana</name>
    <dbReference type="NCBI Taxonomy" id="3483"/>
    <lineage>
        <taxon>Eukaryota</taxon>
        <taxon>Viridiplantae</taxon>
        <taxon>Streptophyta</taxon>
        <taxon>Embryophyta</taxon>
        <taxon>Tracheophyta</taxon>
        <taxon>Spermatophyta</taxon>
        <taxon>Magnoliopsida</taxon>
        <taxon>eudicotyledons</taxon>
        <taxon>Gunneridae</taxon>
        <taxon>Pentapetalae</taxon>
        <taxon>rosids</taxon>
        <taxon>fabids</taxon>
        <taxon>Rosales</taxon>
        <taxon>Cannabaceae</taxon>
        <taxon>Cannabis</taxon>
    </lineage>
</organism>
<dbReference type="AlphaFoldDB" id="A0A7J6HWK7"/>
<gene>
    <name evidence="3" type="ORF">G4B88_028143</name>
</gene>
<dbReference type="Pfam" id="PF14392">
    <property type="entry name" value="zf-CCHC_4"/>
    <property type="match status" value="1"/>
</dbReference>
<dbReference type="SUPFAM" id="SSF56219">
    <property type="entry name" value="DNase I-like"/>
    <property type="match status" value="1"/>
</dbReference>
<keyword evidence="1" id="KW-0863">Zinc-finger</keyword>
<reference evidence="3 4" key="1">
    <citation type="journal article" date="2020" name="bioRxiv">
        <title>Sequence and annotation of 42 cannabis genomes reveals extensive copy number variation in cannabinoid synthesis and pathogen resistance genes.</title>
        <authorList>
            <person name="Mckernan K.J."/>
            <person name="Helbert Y."/>
            <person name="Kane L.T."/>
            <person name="Ebling H."/>
            <person name="Zhang L."/>
            <person name="Liu B."/>
            <person name="Eaton Z."/>
            <person name="Mclaughlin S."/>
            <person name="Kingan S."/>
            <person name="Baybayan P."/>
            <person name="Concepcion G."/>
            <person name="Jordan M."/>
            <person name="Riva A."/>
            <person name="Barbazuk W."/>
            <person name="Harkins T."/>
        </authorList>
    </citation>
    <scope>NUCLEOTIDE SEQUENCE [LARGE SCALE GENOMIC DNA]</scope>
    <source>
        <strain evidence="4">cv. Jamaican Lion 4</strain>
        <tissue evidence="3">Leaf</tissue>
    </source>
</reference>
<evidence type="ECO:0000259" key="2">
    <source>
        <dbReference type="PROSITE" id="PS50158"/>
    </source>
</evidence>
<sequence>MMVGAPVADVEDIVIITSKLGVEQEEEWEENTKVVTTMWKEITQWEVKLYDKSGDSYTEGFSFKSRNDAKVIPIGDVVESVYAKECYTVRRDGRRVEDLKWSNDRLMFLNGYVRLRIGFPLHKSTFVGRFIPSDGKQHWVQLKFERLSMLCYGCGVWGHEQRDCDRAMVMEKDEHGQLVPKYGSWLRDDDSTPNCFVAFKQSQLMTNDDETRELVAGGGSGGAVVVGERAEAGVTKRSVGNSVNVGSSLEEGHGGIGSYGKDSGVKWVTGHRDGLEQLGSINSNELGSSSNLSHTVGLMGSSGIRCIFNKGKHVAGDINVLGEIAAFANGPTENGVVASKSHVGQRKKISIKNKARNMTKSNPTNGAKQSLLQEVVGDGTMAVVGVRLCDVFQFGEKFWAVDRIGLSGRLLLMWREDVKIRVDSSSPGHIVAEVAGKGFLPWTLTCFYGHLKVAQRKFSWELLRKICRETHGPWLCVGDFNEIEEGLQCGKTKRNSRIHFEEAWCEEDECRAIVENHWKGAVASMSACSFYGKTARVGKLLQDWNKKKKRS</sequence>
<dbReference type="InterPro" id="IPR025836">
    <property type="entry name" value="Zn_knuckle_CX2CX4HX4C"/>
</dbReference>
<dbReference type="InterPro" id="IPR036691">
    <property type="entry name" value="Endo/exonu/phosph_ase_sf"/>
</dbReference>
<dbReference type="Gene3D" id="3.60.10.10">
    <property type="entry name" value="Endonuclease/exonuclease/phosphatase"/>
    <property type="match status" value="1"/>
</dbReference>
<evidence type="ECO:0000313" key="4">
    <source>
        <dbReference type="Proteomes" id="UP000583929"/>
    </source>
</evidence>
<evidence type="ECO:0000256" key="1">
    <source>
        <dbReference type="PROSITE-ProRule" id="PRU00047"/>
    </source>
</evidence>
<feature type="domain" description="CCHC-type" evidence="2">
    <location>
        <begin position="151"/>
        <end position="164"/>
    </location>
</feature>
<name>A0A7J6HWK7_CANSA</name>
<proteinExistence type="predicted"/>
<keyword evidence="4" id="KW-1185">Reference proteome</keyword>
<dbReference type="GO" id="GO:0008270">
    <property type="term" value="F:zinc ion binding"/>
    <property type="evidence" value="ECO:0007669"/>
    <property type="project" value="UniProtKB-KW"/>
</dbReference>